<dbReference type="RefSeq" id="WP_074226813.1">
    <property type="nucleotide sequence ID" value="NZ_FSRC01000004.1"/>
</dbReference>
<dbReference type="STRING" id="226505.SAMN05444394_4044"/>
<dbReference type="EMBL" id="FSRC01000004">
    <property type="protein sequence ID" value="SIO23797.1"/>
    <property type="molecule type" value="Genomic_DNA"/>
</dbReference>
<gene>
    <name evidence="2" type="ORF">SAMN05444394_4044</name>
</gene>
<sequence length="137" mass="15209">MKKLFIVLLTFFCMASFGVKAQDWKVIAEKTVNFKAEKDVVNPMPGERKVDKIRIKCIQGTVKLKKVRVFMADGTEKEYDAKGVGVLTNGMTSLAWDLPGKGGDPALKKIELEYDSVGNILLTKRAKVEVEARMAGK</sequence>
<dbReference type="AlphaFoldDB" id="A0A1N6HVG3"/>
<reference evidence="3" key="1">
    <citation type="submission" date="2016-11" db="EMBL/GenBank/DDBJ databases">
        <authorList>
            <person name="Varghese N."/>
            <person name="Submissions S."/>
        </authorList>
    </citation>
    <scope>NUCLEOTIDE SEQUENCE [LARGE SCALE GENOMIC DNA]</scope>
    <source>
        <strain evidence="3">DSM 15292</strain>
    </source>
</reference>
<evidence type="ECO:0000313" key="3">
    <source>
        <dbReference type="Proteomes" id="UP000185221"/>
    </source>
</evidence>
<dbReference type="Proteomes" id="UP000185221">
    <property type="component" value="Unassembled WGS sequence"/>
</dbReference>
<evidence type="ECO:0000256" key="1">
    <source>
        <dbReference type="SAM" id="SignalP"/>
    </source>
</evidence>
<evidence type="ECO:0000313" key="2">
    <source>
        <dbReference type="EMBL" id="SIO23797.1"/>
    </source>
</evidence>
<keyword evidence="1" id="KW-0732">Signal</keyword>
<proteinExistence type="predicted"/>
<name>A0A1N6HVG3_9BACT</name>
<feature type="signal peptide" evidence="1">
    <location>
        <begin position="1"/>
        <end position="21"/>
    </location>
</feature>
<feature type="chain" id="PRO_5012636302" description="DUF2541 domain-containing protein" evidence="1">
    <location>
        <begin position="22"/>
        <end position="137"/>
    </location>
</feature>
<protein>
    <recommendedName>
        <fullName evidence="4">DUF2541 domain-containing protein</fullName>
    </recommendedName>
</protein>
<evidence type="ECO:0008006" key="4">
    <source>
        <dbReference type="Google" id="ProtNLM"/>
    </source>
</evidence>
<accession>A0A1N6HVG3</accession>
<keyword evidence="3" id="KW-1185">Reference proteome</keyword>
<organism evidence="2 3">
    <name type="scientific">Algoriphagus halophilus</name>
    <dbReference type="NCBI Taxonomy" id="226505"/>
    <lineage>
        <taxon>Bacteria</taxon>
        <taxon>Pseudomonadati</taxon>
        <taxon>Bacteroidota</taxon>
        <taxon>Cytophagia</taxon>
        <taxon>Cytophagales</taxon>
        <taxon>Cyclobacteriaceae</taxon>
        <taxon>Algoriphagus</taxon>
    </lineage>
</organism>
<dbReference type="OrthoDB" id="6195808at2"/>